<keyword evidence="3" id="KW-1185">Reference proteome</keyword>
<keyword evidence="1" id="KW-0812">Transmembrane</keyword>
<reference evidence="3" key="1">
    <citation type="journal article" date="2019" name="Int. J. Syst. Evol. Microbiol.">
        <title>The Global Catalogue of Microorganisms (GCM) 10K type strain sequencing project: providing services to taxonomists for standard genome sequencing and annotation.</title>
        <authorList>
            <consortium name="The Broad Institute Genomics Platform"/>
            <consortium name="The Broad Institute Genome Sequencing Center for Infectious Disease"/>
            <person name="Wu L."/>
            <person name="Ma J."/>
        </authorList>
    </citation>
    <scope>NUCLEOTIDE SEQUENCE [LARGE SCALE GENOMIC DNA]</scope>
    <source>
        <strain evidence="3">JCM 14560</strain>
    </source>
</reference>
<keyword evidence="1" id="KW-0472">Membrane</keyword>
<name>A0ABP5LHV9_9ACTN</name>
<protein>
    <submittedName>
        <fullName evidence="2">Uncharacterized protein</fullName>
    </submittedName>
</protein>
<sequence>MITSGGGVTSEHGGRRTYGFARVLAALVLATAGTLYGNDRVTSAWRWCLSQDHEPAPNGLTRTVSVWVVVLTVLLVLGSLLGPLPGSRWYLWPAMVAAAAVLTWLYVSGMGAPAPVPPGGPPEAVCRTLPAFPFTG</sequence>
<dbReference type="Proteomes" id="UP001422759">
    <property type="component" value="Unassembled WGS sequence"/>
</dbReference>
<keyword evidence="1" id="KW-1133">Transmembrane helix</keyword>
<feature type="transmembrane region" description="Helical" evidence="1">
    <location>
        <begin position="89"/>
        <end position="107"/>
    </location>
</feature>
<comment type="caution">
    <text evidence="2">The sequence shown here is derived from an EMBL/GenBank/DDBJ whole genome shotgun (WGS) entry which is preliminary data.</text>
</comment>
<proteinExistence type="predicted"/>
<dbReference type="EMBL" id="BAAANT010000017">
    <property type="protein sequence ID" value="GAA2145453.1"/>
    <property type="molecule type" value="Genomic_DNA"/>
</dbReference>
<feature type="transmembrane region" description="Helical" evidence="1">
    <location>
        <begin position="64"/>
        <end position="82"/>
    </location>
</feature>
<evidence type="ECO:0000256" key="1">
    <source>
        <dbReference type="SAM" id="Phobius"/>
    </source>
</evidence>
<accession>A0ABP5LHV9</accession>
<organism evidence="2 3">
    <name type="scientific">Kitasatospora kazusensis</name>
    <dbReference type="NCBI Taxonomy" id="407974"/>
    <lineage>
        <taxon>Bacteria</taxon>
        <taxon>Bacillati</taxon>
        <taxon>Actinomycetota</taxon>
        <taxon>Actinomycetes</taxon>
        <taxon>Kitasatosporales</taxon>
        <taxon>Streptomycetaceae</taxon>
        <taxon>Kitasatospora</taxon>
    </lineage>
</organism>
<evidence type="ECO:0000313" key="3">
    <source>
        <dbReference type="Proteomes" id="UP001422759"/>
    </source>
</evidence>
<evidence type="ECO:0000313" key="2">
    <source>
        <dbReference type="EMBL" id="GAA2145453.1"/>
    </source>
</evidence>
<gene>
    <name evidence="2" type="ORF">GCM10009760_34120</name>
</gene>
<feature type="transmembrane region" description="Helical" evidence="1">
    <location>
        <begin position="20"/>
        <end position="37"/>
    </location>
</feature>